<gene>
    <name evidence="1" type="ORF">PCAL00307_LOCUS4849</name>
    <name evidence="2" type="ORF">PCAL00307_LOCUS4850</name>
    <name evidence="3" type="ORF">PCAL00307_LOCUS4851</name>
    <name evidence="4" type="ORF">PCAL00307_LOCUS4853</name>
</gene>
<evidence type="ECO:0000313" key="1">
    <source>
        <dbReference type="EMBL" id="CAE0689415.1"/>
    </source>
</evidence>
<accession>A0A6S8SJ97</accession>
<dbReference type="EMBL" id="HBIW01005871">
    <property type="protein sequence ID" value="CAE0689419.1"/>
    <property type="molecule type" value="Transcribed_RNA"/>
</dbReference>
<protein>
    <submittedName>
        <fullName evidence="4">Uncharacterized protein</fullName>
    </submittedName>
</protein>
<dbReference type="EMBL" id="HBIW01005867">
    <property type="protein sequence ID" value="CAE0689415.1"/>
    <property type="molecule type" value="Transcribed_RNA"/>
</dbReference>
<dbReference type="EMBL" id="HBIW01005869">
    <property type="protein sequence ID" value="CAE0689417.1"/>
    <property type="molecule type" value="Transcribed_RNA"/>
</dbReference>
<name>A0A6S8SJ97_9STRA</name>
<dbReference type="EMBL" id="HBIW01005868">
    <property type="protein sequence ID" value="CAE0689416.1"/>
    <property type="molecule type" value="Transcribed_RNA"/>
</dbReference>
<sequence length="141" mass="14489">MRGAPEIIIHTGDETCDHSQETGTNCQASYYDESQSDGSCYDGTTHVVTCDVGHADCEALGHAWYAPGYMSGYSGCCHCEESCNHDLETPADGVDCSTRYYDVSPSPTRGPTAAKTVAADAAAATTVGILAAAAAGAAALL</sequence>
<evidence type="ECO:0000313" key="4">
    <source>
        <dbReference type="EMBL" id="CAE0689419.1"/>
    </source>
</evidence>
<evidence type="ECO:0000313" key="2">
    <source>
        <dbReference type="EMBL" id="CAE0689416.1"/>
    </source>
</evidence>
<dbReference type="AlphaFoldDB" id="A0A6S8SJ97"/>
<reference evidence="4" key="1">
    <citation type="submission" date="2021-01" db="EMBL/GenBank/DDBJ databases">
        <authorList>
            <person name="Corre E."/>
            <person name="Pelletier E."/>
            <person name="Niang G."/>
            <person name="Scheremetjew M."/>
            <person name="Finn R."/>
            <person name="Kale V."/>
            <person name="Holt S."/>
            <person name="Cochrane G."/>
            <person name="Meng A."/>
            <person name="Brown T."/>
            <person name="Cohen L."/>
        </authorList>
    </citation>
    <scope>NUCLEOTIDE SEQUENCE</scope>
    <source>
        <strain evidence="4">CCMP1756</strain>
    </source>
</reference>
<proteinExistence type="predicted"/>
<organism evidence="4">
    <name type="scientific">Pelagomonas calceolata</name>
    <dbReference type="NCBI Taxonomy" id="35677"/>
    <lineage>
        <taxon>Eukaryota</taxon>
        <taxon>Sar</taxon>
        <taxon>Stramenopiles</taxon>
        <taxon>Ochrophyta</taxon>
        <taxon>Pelagophyceae</taxon>
        <taxon>Pelagomonadales</taxon>
        <taxon>Pelagomonadaceae</taxon>
        <taxon>Pelagomonas</taxon>
    </lineage>
</organism>
<evidence type="ECO:0000313" key="3">
    <source>
        <dbReference type="EMBL" id="CAE0689417.1"/>
    </source>
</evidence>